<dbReference type="EMBL" id="JABEOU010000022">
    <property type="protein sequence ID" value="NNG57131.1"/>
    <property type="molecule type" value="Genomic_DNA"/>
</dbReference>
<dbReference type="Proteomes" id="UP000550136">
    <property type="component" value="Unassembled WGS sequence"/>
</dbReference>
<dbReference type="InterPro" id="IPR016071">
    <property type="entry name" value="Staphylococal_nuclease_OB-fold"/>
</dbReference>
<sequence length="127" mass="13451">MRASPEAARYSELISGCTTTDGDTIRCGSERIRLLGIDAPELPGHCREGRHCAPGDPYASTSSLSGAMTGQLTITRVGEDRYGRTLALVAGGDGDLSCWQLAHGQAVYRGDWDNGLRVARTCPAAII</sequence>
<gene>
    <name evidence="2" type="ORF">HKX06_07035</name>
</gene>
<reference evidence="2 3" key="1">
    <citation type="submission" date="2020-05" db="EMBL/GenBank/DDBJ databases">
        <title>Draft Genome Sequences of Sphingomonas sp. Isolated from the International Space Station.</title>
        <authorList>
            <person name="Bijlani S."/>
            <person name="Singh N.K."/>
            <person name="Mason C.E."/>
            <person name="Wang C.C."/>
            <person name="Venkateswaran K."/>
        </authorList>
    </citation>
    <scope>NUCLEOTIDE SEQUENCE [LARGE SCALE GENOMIC DNA]</scope>
    <source>
        <strain evidence="2 3">FKI-L5-BR-P1</strain>
    </source>
</reference>
<proteinExistence type="predicted"/>
<feature type="domain" description="TNase-like" evidence="1">
    <location>
        <begin position="31"/>
        <end position="104"/>
    </location>
</feature>
<organism evidence="2 3">
    <name type="scientific">Sphingomonas paucimobilis</name>
    <name type="common">Pseudomonas paucimobilis</name>
    <dbReference type="NCBI Taxonomy" id="13689"/>
    <lineage>
        <taxon>Bacteria</taxon>
        <taxon>Pseudomonadati</taxon>
        <taxon>Pseudomonadota</taxon>
        <taxon>Alphaproteobacteria</taxon>
        <taxon>Sphingomonadales</taxon>
        <taxon>Sphingomonadaceae</taxon>
        <taxon>Sphingomonas</taxon>
    </lineage>
</organism>
<name>A0A7Y2PDJ4_SPHPI</name>
<dbReference type="Pfam" id="PF00565">
    <property type="entry name" value="SNase"/>
    <property type="match status" value="1"/>
</dbReference>
<dbReference type="SUPFAM" id="SSF50199">
    <property type="entry name" value="Staphylococcal nuclease"/>
    <property type="match status" value="1"/>
</dbReference>
<dbReference type="AlphaFoldDB" id="A0A7Y2PDJ4"/>
<dbReference type="Gene3D" id="2.40.50.90">
    <property type="match status" value="1"/>
</dbReference>
<evidence type="ECO:0000313" key="2">
    <source>
        <dbReference type="EMBL" id="NNG57131.1"/>
    </source>
</evidence>
<protein>
    <submittedName>
        <fullName evidence="2">Thermonuclease family protein</fullName>
    </submittedName>
</protein>
<dbReference type="InterPro" id="IPR035437">
    <property type="entry name" value="SNase_OB-fold_sf"/>
</dbReference>
<comment type="caution">
    <text evidence="2">The sequence shown here is derived from an EMBL/GenBank/DDBJ whole genome shotgun (WGS) entry which is preliminary data.</text>
</comment>
<evidence type="ECO:0000259" key="1">
    <source>
        <dbReference type="Pfam" id="PF00565"/>
    </source>
</evidence>
<evidence type="ECO:0000313" key="3">
    <source>
        <dbReference type="Proteomes" id="UP000550136"/>
    </source>
</evidence>
<accession>A0A7Y2PDJ4</accession>